<evidence type="ECO:0000256" key="1">
    <source>
        <dbReference type="ARBA" id="ARBA00006484"/>
    </source>
</evidence>
<dbReference type="PANTHER" id="PTHR43490">
    <property type="entry name" value="(+)-NEOMENTHOL DEHYDROGENASE"/>
    <property type="match status" value="1"/>
</dbReference>
<keyword evidence="5" id="KW-1185">Reference proteome</keyword>
<dbReference type="Pfam" id="PF00106">
    <property type="entry name" value="adh_short"/>
    <property type="match status" value="1"/>
</dbReference>
<evidence type="ECO:0000313" key="4">
    <source>
        <dbReference type="EMBL" id="QEH32385.1"/>
    </source>
</evidence>
<evidence type="ECO:0000313" key="5">
    <source>
        <dbReference type="Proteomes" id="UP000324233"/>
    </source>
</evidence>
<dbReference type="Proteomes" id="UP000324233">
    <property type="component" value="Chromosome"/>
</dbReference>
<dbReference type="Gene3D" id="3.40.50.720">
    <property type="entry name" value="NAD(P)-binding Rossmann-like Domain"/>
    <property type="match status" value="1"/>
</dbReference>
<dbReference type="RefSeq" id="WP_148591526.1">
    <property type="nucleotide sequence ID" value="NZ_CP042997.1"/>
</dbReference>
<dbReference type="OrthoDB" id="5786478at2"/>
<dbReference type="InterPro" id="IPR002347">
    <property type="entry name" value="SDR_fam"/>
</dbReference>
<evidence type="ECO:0000256" key="2">
    <source>
        <dbReference type="ARBA" id="ARBA00022857"/>
    </source>
</evidence>
<accession>A0A5B9VX76</accession>
<dbReference type="EMBL" id="CP042997">
    <property type="protein sequence ID" value="QEH32385.1"/>
    <property type="molecule type" value="Genomic_DNA"/>
</dbReference>
<dbReference type="KEGG" id="agv:OJF2_08550"/>
<keyword evidence="2" id="KW-0521">NADP</keyword>
<dbReference type="PANTHER" id="PTHR43490:SF99">
    <property type="entry name" value="SHORT-CHAIN DEHYDROGENASE_REDUCTASE"/>
    <property type="match status" value="1"/>
</dbReference>
<reference evidence="4 5" key="1">
    <citation type="submission" date="2019-08" db="EMBL/GenBank/DDBJ databases">
        <title>Deep-cultivation of Planctomycetes and their phenomic and genomic characterization uncovers novel biology.</title>
        <authorList>
            <person name="Wiegand S."/>
            <person name="Jogler M."/>
            <person name="Boedeker C."/>
            <person name="Pinto D."/>
            <person name="Vollmers J."/>
            <person name="Rivas-Marin E."/>
            <person name="Kohn T."/>
            <person name="Peeters S.H."/>
            <person name="Heuer A."/>
            <person name="Rast P."/>
            <person name="Oberbeckmann S."/>
            <person name="Bunk B."/>
            <person name="Jeske O."/>
            <person name="Meyerdierks A."/>
            <person name="Storesund J.E."/>
            <person name="Kallscheuer N."/>
            <person name="Luecker S."/>
            <person name="Lage O.M."/>
            <person name="Pohl T."/>
            <person name="Merkel B.J."/>
            <person name="Hornburger P."/>
            <person name="Mueller R.-W."/>
            <person name="Bruemmer F."/>
            <person name="Labrenz M."/>
            <person name="Spormann A.M."/>
            <person name="Op den Camp H."/>
            <person name="Overmann J."/>
            <person name="Amann R."/>
            <person name="Jetten M.S.M."/>
            <person name="Mascher T."/>
            <person name="Medema M.H."/>
            <person name="Devos D.P."/>
            <person name="Kaster A.-K."/>
            <person name="Ovreas L."/>
            <person name="Rohde M."/>
            <person name="Galperin M.Y."/>
            <person name="Jogler C."/>
        </authorList>
    </citation>
    <scope>NUCLEOTIDE SEQUENCE [LARGE SCALE GENOMIC DNA]</scope>
    <source>
        <strain evidence="4 5">OJF2</strain>
    </source>
</reference>
<proteinExistence type="inferred from homology"/>
<dbReference type="GO" id="GO:0004316">
    <property type="term" value="F:3-oxoacyl-[acyl-carrier-protein] reductase (NADPH) activity"/>
    <property type="evidence" value="ECO:0007669"/>
    <property type="project" value="UniProtKB-EC"/>
</dbReference>
<protein>
    <submittedName>
        <fullName evidence="4">3-oxoacyl-[acyl-carrier-protein] reductase FabG</fullName>
        <ecNumber evidence="4">1.1.1.100</ecNumber>
    </submittedName>
</protein>
<comment type="similarity">
    <text evidence="1">Belongs to the short-chain dehydrogenases/reductases (SDR) family.</text>
</comment>
<dbReference type="InterPro" id="IPR036291">
    <property type="entry name" value="NAD(P)-bd_dom_sf"/>
</dbReference>
<keyword evidence="3 4" id="KW-0560">Oxidoreductase</keyword>
<dbReference type="AlphaFoldDB" id="A0A5B9VX76"/>
<organism evidence="4 5">
    <name type="scientific">Aquisphaera giovannonii</name>
    <dbReference type="NCBI Taxonomy" id="406548"/>
    <lineage>
        <taxon>Bacteria</taxon>
        <taxon>Pseudomonadati</taxon>
        <taxon>Planctomycetota</taxon>
        <taxon>Planctomycetia</taxon>
        <taxon>Isosphaerales</taxon>
        <taxon>Isosphaeraceae</taxon>
        <taxon>Aquisphaera</taxon>
    </lineage>
</organism>
<dbReference type="PRINTS" id="PR00081">
    <property type="entry name" value="GDHRDH"/>
</dbReference>
<name>A0A5B9VX76_9BACT</name>
<dbReference type="SUPFAM" id="SSF51735">
    <property type="entry name" value="NAD(P)-binding Rossmann-fold domains"/>
    <property type="match status" value="1"/>
</dbReference>
<evidence type="ECO:0000256" key="3">
    <source>
        <dbReference type="ARBA" id="ARBA00023002"/>
    </source>
</evidence>
<dbReference type="EC" id="1.1.1.100" evidence="4"/>
<sequence length="247" mass="25105">MADSNAATVALVTGAGREQGLGFEVCRQLARGGATVILTARDRGKAERAAAKLAGDGTVHGMALDVDDDASVLAAAEDVAQRFGSLTALIHNAVGGFDVRTPTADATIADAKAAMETTLFGAWRLIRAFAPLLVRSGRGRIVNVSSEAGSFGSAKGLGSEEYAQAIATYAVAKAALNALTLKFAAALKGQGVLVNAVCPGFTATHPGLAEMGARPVPEGAAGVVWAATLPDDGPTGGFFRDGRRLPW</sequence>
<gene>
    <name evidence="4" type="primary">fabG_4</name>
    <name evidence="4" type="ORF">OJF2_08550</name>
</gene>